<proteinExistence type="inferred from homology"/>
<dbReference type="PANTHER" id="PTHR33392:SF6">
    <property type="entry name" value="POLYISOPRENYL-TEICHOIC ACID--PEPTIDOGLYCAN TEICHOIC ACID TRANSFERASE TAGU"/>
    <property type="match status" value="1"/>
</dbReference>
<reference evidence="5 6" key="1">
    <citation type="submission" date="2024-09" db="EMBL/GenBank/DDBJ databases">
        <authorList>
            <person name="Lee S.D."/>
        </authorList>
    </citation>
    <scope>NUCLEOTIDE SEQUENCE [LARGE SCALE GENOMIC DNA]</scope>
    <source>
        <strain evidence="5 6">N1-5</strain>
    </source>
</reference>
<name>A0ABV6US49_9ACTN</name>
<keyword evidence="3" id="KW-0472">Membrane</keyword>
<feature type="region of interest" description="Disordered" evidence="2">
    <location>
        <begin position="1"/>
        <end position="149"/>
    </location>
</feature>
<keyword evidence="3" id="KW-1133">Transmembrane helix</keyword>
<accession>A0ABV6US49</accession>
<comment type="similarity">
    <text evidence="1">Belongs to the LytR/CpsA/Psr (LCP) family.</text>
</comment>
<feature type="compositionally biased region" description="Low complexity" evidence="2">
    <location>
        <begin position="84"/>
        <end position="103"/>
    </location>
</feature>
<dbReference type="Gene3D" id="3.40.630.190">
    <property type="entry name" value="LCP protein"/>
    <property type="match status" value="1"/>
</dbReference>
<keyword evidence="3" id="KW-0812">Transmembrane</keyword>
<evidence type="ECO:0000256" key="1">
    <source>
        <dbReference type="ARBA" id="ARBA00006068"/>
    </source>
</evidence>
<dbReference type="Pfam" id="PF03816">
    <property type="entry name" value="LytR_cpsA_psr"/>
    <property type="match status" value="1"/>
</dbReference>
<dbReference type="PANTHER" id="PTHR33392">
    <property type="entry name" value="POLYISOPRENYL-TEICHOIC ACID--PEPTIDOGLYCAN TEICHOIC ACID TRANSFERASE TAGU"/>
    <property type="match status" value="1"/>
</dbReference>
<dbReference type="InterPro" id="IPR004474">
    <property type="entry name" value="LytR_CpsA_psr"/>
</dbReference>
<feature type="transmembrane region" description="Helical" evidence="3">
    <location>
        <begin position="156"/>
        <end position="176"/>
    </location>
</feature>
<keyword evidence="6" id="KW-1185">Reference proteome</keyword>
<feature type="compositionally biased region" description="Gly residues" evidence="2">
    <location>
        <begin position="123"/>
        <end position="143"/>
    </location>
</feature>
<evidence type="ECO:0000259" key="4">
    <source>
        <dbReference type="Pfam" id="PF03816"/>
    </source>
</evidence>
<gene>
    <name evidence="5" type="ORF">ACEZDJ_23555</name>
</gene>
<feature type="domain" description="Cell envelope-related transcriptional attenuator" evidence="4">
    <location>
        <begin position="229"/>
        <end position="381"/>
    </location>
</feature>
<protein>
    <submittedName>
        <fullName evidence="5">LCP family protein</fullName>
    </submittedName>
</protein>
<organism evidence="5 6">
    <name type="scientific">Streptacidiphilus cavernicola</name>
    <dbReference type="NCBI Taxonomy" id="3342716"/>
    <lineage>
        <taxon>Bacteria</taxon>
        <taxon>Bacillati</taxon>
        <taxon>Actinomycetota</taxon>
        <taxon>Actinomycetes</taxon>
        <taxon>Kitasatosporales</taxon>
        <taxon>Streptomycetaceae</taxon>
        <taxon>Streptacidiphilus</taxon>
    </lineage>
</organism>
<dbReference type="InterPro" id="IPR050922">
    <property type="entry name" value="LytR/CpsA/Psr_CW_biosynth"/>
</dbReference>
<evidence type="ECO:0000256" key="3">
    <source>
        <dbReference type="SAM" id="Phobius"/>
    </source>
</evidence>
<dbReference type="EMBL" id="JBHEZZ010000014">
    <property type="protein sequence ID" value="MFC1404273.1"/>
    <property type="molecule type" value="Genomic_DNA"/>
</dbReference>
<feature type="compositionally biased region" description="Gly residues" evidence="2">
    <location>
        <begin position="73"/>
        <end position="83"/>
    </location>
</feature>
<comment type="caution">
    <text evidence="5">The sequence shown here is derived from an EMBL/GenBank/DDBJ whole genome shotgun (WGS) entry which is preliminary data.</text>
</comment>
<dbReference type="RefSeq" id="WP_084715399.1">
    <property type="nucleotide sequence ID" value="NZ_JBHEZZ010000014.1"/>
</dbReference>
<evidence type="ECO:0000256" key="2">
    <source>
        <dbReference type="SAM" id="MobiDB-lite"/>
    </source>
</evidence>
<evidence type="ECO:0000313" key="6">
    <source>
        <dbReference type="Proteomes" id="UP001592528"/>
    </source>
</evidence>
<dbReference type="NCBIfam" id="TIGR00350">
    <property type="entry name" value="lytR_cpsA_psr"/>
    <property type="match status" value="1"/>
</dbReference>
<sequence>MTTHDGWDNGTGGRRDAGDISGWETRTSRPGQDGRAGQGGSGYPGGGYGWPGAPRAQSQGEQPLPPELNPRGPGAGRRSGGQQVGRPVPQQQQPSYGGQPSYGKQGSPGSGLPPELDPRGPGRSTGPGGPGRGGNGAGTGPGSGRRKWSRSRKIRFTLFAVVLTLLVVSVGTYFWADSKLTHSNVLVDYAGRPAAGKGTNWLVIGSDSRQGLTKAQQQALHTGYDTGARTDSMMILHEGSNGNTLMSIPRDSYVTIPAWTDSKGVKHSAAKHKINAAFAEGGGALLVQTLEYNTGIRIDHYAEIGFSGFVNVVNDLGGIDMCLDKAIVDKASGANLKAGCQTLNGAQALAFVRERHQEATQDLARMQHQQQFLAALSHKATSAGTLLNPFTLYPTLDSGLSLLTVDNNTGLTDLGSMFFAMKDVKGGKGKTITVPIANANYPTPADGDAVKWNMTEAKQVFDAFKNDTTVPTFSS</sequence>
<dbReference type="Proteomes" id="UP001592528">
    <property type="component" value="Unassembled WGS sequence"/>
</dbReference>
<evidence type="ECO:0000313" key="5">
    <source>
        <dbReference type="EMBL" id="MFC1404273.1"/>
    </source>
</evidence>
<feature type="compositionally biased region" description="Gly residues" evidence="2">
    <location>
        <begin position="34"/>
        <end position="50"/>
    </location>
</feature>